<evidence type="ECO:0000313" key="3">
    <source>
        <dbReference type="EMBL" id="GMH81150.1"/>
    </source>
</evidence>
<sequence>MISKNYKFAWLLLVLLPRYCAFVFPTASSPAIRCPTKIAFDPATSFDLDHVVALSHINAPSFVVSDVDQAKGASYFFSKFLDKETITSFITFLFLFAGLGVALTNYNIKLFKELSTPGDISVPDSLTDAPLISLPLTSPIPLPSLISVLSRIRTSDDLGDWGAYKKRITGKTSSPLTLEDSCLWILKEDFRENIRTSRKRAEWPKGEDGYYGGQAVYDKWSKWVRSSPSEIPDYVLDIVYSTWSGSSKISERPAVDKVLSKIFDSDGIFNEKEFEKAVFKGRALRFVGIGGFLGVQAVLFGVFIGPAFMEFFEL</sequence>
<feature type="signal peptide" evidence="2">
    <location>
        <begin position="1"/>
        <end position="21"/>
    </location>
</feature>
<evidence type="ECO:0000256" key="1">
    <source>
        <dbReference type="SAM" id="Phobius"/>
    </source>
</evidence>
<name>A0A9W7B446_9STRA</name>
<gene>
    <name evidence="3" type="ORF">TrVE_jg8656</name>
</gene>
<feature type="transmembrane region" description="Helical" evidence="1">
    <location>
        <begin position="86"/>
        <end position="106"/>
    </location>
</feature>
<protein>
    <submittedName>
        <fullName evidence="3">Uncharacterized protein</fullName>
    </submittedName>
</protein>
<evidence type="ECO:0000256" key="2">
    <source>
        <dbReference type="SAM" id="SignalP"/>
    </source>
</evidence>
<proteinExistence type="predicted"/>
<feature type="chain" id="PRO_5040733083" evidence="2">
    <location>
        <begin position="22"/>
        <end position="314"/>
    </location>
</feature>
<keyword evidence="1" id="KW-0472">Membrane</keyword>
<keyword evidence="4" id="KW-1185">Reference proteome</keyword>
<reference evidence="4" key="1">
    <citation type="journal article" date="2023" name="Commun. Biol.">
        <title>Genome analysis of Parmales, the sister group of diatoms, reveals the evolutionary specialization of diatoms from phago-mixotrophs to photoautotrophs.</title>
        <authorList>
            <person name="Ban H."/>
            <person name="Sato S."/>
            <person name="Yoshikawa S."/>
            <person name="Yamada K."/>
            <person name="Nakamura Y."/>
            <person name="Ichinomiya M."/>
            <person name="Sato N."/>
            <person name="Blanc-Mathieu R."/>
            <person name="Endo H."/>
            <person name="Kuwata A."/>
            <person name="Ogata H."/>
        </authorList>
    </citation>
    <scope>NUCLEOTIDE SEQUENCE [LARGE SCALE GENOMIC DNA]</scope>
    <source>
        <strain evidence="4">NIES 3699</strain>
    </source>
</reference>
<comment type="caution">
    <text evidence="3">The sequence shown here is derived from an EMBL/GenBank/DDBJ whole genome shotgun (WGS) entry which is preliminary data.</text>
</comment>
<dbReference type="EMBL" id="BRXX01000001">
    <property type="protein sequence ID" value="GMH81150.1"/>
    <property type="molecule type" value="Genomic_DNA"/>
</dbReference>
<keyword evidence="1" id="KW-1133">Transmembrane helix</keyword>
<keyword evidence="1" id="KW-0812">Transmembrane</keyword>
<dbReference type="Proteomes" id="UP001165160">
    <property type="component" value="Unassembled WGS sequence"/>
</dbReference>
<accession>A0A9W7B446</accession>
<organism evidence="3 4">
    <name type="scientific">Triparma verrucosa</name>
    <dbReference type="NCBI Taxonomy" id="1606542"/>
    <lineage>
        <taxon>Eukaryota</taxon>
        <taxon>Sar</taxon>
        <taxon>Stramenopiles</taxon>
        <taxon>Ochrophyta</taxon>
        <taxon>Bolidophyceae</taxon>
        <taxon>Parmales</taxon>
        <taxon>Triparmaceae</taxon>
        <taxon>Triparma</taxon>
    </lineage>
</organism>
<feature type="transmembrane region" description="Helical" evidence="1">
    <location>
        <begin position="286"/>
        <end position="309"/>
    </location>
</feature>
<keyword evidence="2" id="KW-0732">Signal</keyword>
<evidence type="ECO:0000313" key="4">
    <source>
        <dbReference type="Proteomes" id="UP001165160"/>
    </source>
</evidence>
<dbReference type="AlphaFoldDB" id="A0A9W7B446"/>